<comment type="similarity">
    <text evidence="1">Belongs to the beta/gamma-crystallin family.</text>
</comment>
<reference evidence="4 5" key="1">
    <citation type="submission" date="2019-03" db="EMBL/GenBank/DDBJ databases">
        <title>Genomic Encyclopedia of Type Strains, Phase IV (KMG-IV): sequencing the most valuable type-strain genomes for metagenomic binning, comparative biology and taxonomic classification.</title>
        <authorList>
            <person name="Goeker M."/>
        </authorList>
    </citation>
    <scope>NUCLEOTIDE SEQUENCE [LARGE SCALE GENOMIC DNA]</scope>
    <source>
        <strain evidence="4 5">DSM 18063</strain>
    </source>
</reference>
<dbReference type="Proteomes" id="UP000294835">
    <property type="component" value="Unassembled WGS sequence"/>
</dbReference>
<evidence type="ECO:0000313" key="5">
    <source>
        <dbReference type="Proteomes" id="UP000294835"/>
    </source>
</evidence>
<dbReference type="OrthoDB" id="7186950at2"/>
<organism evidence="4 5">
    <name type="scientific">Rhodovulum marinum</name>
    <dbReference type="NCBI Taxonomy" id="320662"/>
    <lineage>
        <taxon>Bacteria</taxon>
        <taxon>Pseudomonadati</taxon>
        <taxon>Pseudomonadota</taxon>
        <taxon>Alphaproteobacteria</taxon>
        <taxon>Rhodobacterales</taxon>
        <taxon>Paracoccaceae</taxon>
        <taxon>Rhodovulum</taxon>
    </lineage>
</organism>
<dbReference type="Pfam" id="PF00030">
    <property type="entry name" value="Crystall"/>
    <property type="match status" value="1"/>
</dbReference>
<dbReference type="EMBL" id="SLXP01000002">
    <property type="protein sequence ID" value="TCP43007.1"/>
    <property type="molecule type" value="Genomic_DNA"/>
</dbReference>
<dbReference type="SMART" id="SM00247">
    <property type="entry name" value="XTALbg"/>
    <property type="match status" value="1"/>
</dbReference>
<proteinExistence type="inferred from homology"/>
<evidence type="ECO:0000313" key="4">
    <source>
        <dbReference type="EMBL" id="TCP43007.1"/>
    </source>
</evidence>
<feature type="domain" description="Beta/gamma crystallin 'Greek key'" evidence="3">
    <location>
        <begin position="10"/>
        <end position="91"/>
    </location>
</feature>
<dbReference type="RefSeq" id="WP_132460872.1">
    <property type="nucleotide sequence ID" value="NZ_SLXP01000002.1"/>
</dbReference>
<sequence>MPMPIPVRGQIVLYQHANLRGASRHVFNECNRLTDLNFNDTVSSFVVLSGYWRFYQHANYGGCYAPILGPGIYNSCRHFGIPNDQISSLRC</sequence>
<comment type="caution">
    <text evidence="4">The sequence shown here is derived from an EMBL/GenBank/DDBJ whole genome shotgun (WGS) entry which is preliminary data.</text>
</comment>
<name>A0A4R2Q380_9RHOB</name>
<keyword evidence="5" id="KW-1185">Reference proteome</keyword>
<dbReference type="InterPro" id="IPR011024">
    <property type="entry name" value="G_crystallin-like"/>
</dbReference>
<evidence type="ECO:0000259" key="3">
    <source>
        <dbReference type="SMART" id="SM00247"/>
    </source>
</evidence>
<gene>
    <name evidence="4" type="ORF">EV662_102199</name>
</gene>
<dbReference type="InterPro" id="IPR001064">
    <property type="entry name" value="Beta/gamma_crystallin"/>
</dbReference>
<keyword evidence="2" id="KW-0677">Repeat</keyword>
<dbReference type="AlphaFoldDB" id="A0A4R2Q380"/>
<protein>
    <submittedName>
        <fullName evidence="4">Beta/gamma crystallin</fullName>
    </submittedName>
</protein>
<dbReference type="SUPFAM" id="SSF49695">
    <property type="entry name" value="gamma-Crystallin-like"/>
    <property type="match status" value="1"/>
</dbReference>
<evidence type="ECO:0000256" key="2">
    <source>
        <dbReference type="ARBA" id="ARBA00022737"/>
    </source>
</evidence>
<evidence type="ECO:0000256" key="1">
    <source>
        <dbReference type="ARBA" id="ARBA00009646"/>
    </source>
</evidence>
<accession>A0A4R2Q380</accession>
<dbReference type="Gene3D" id="2.60.20.10">
    <property type="entry name" value="Crystallins"/>
    <property type="match status" value="1"/>
</dbReference>